<reference evidence="2 3" key="1">
    <citation type="submission" date="2016-01" db="EMBL/GenBank/DDBJ databases">
        <authorList>
            <person name="Oliw E.H."/>
        </authorList>
    </citation>
    <scope>NUCLEOTIDE SEQUENCE [LARGE SCALE GENOMIC DNA]</scope>
    <source>
        <strain evidence="2 3">DY10</strain>
    </source>
</reference>
<dbReference type="EMBL" id="CP014263">
    <property type="protein sequence ID" value="AQG81937.1"/>
    <property type="molecule type" value="Genomic_DNA"/>
</dbReference>
<sequence>MESTGSPKEKKALVAHIEREINRKDPDILRGLSPDKRGKLIETVAISVVKEHSGPLPAPETLIEYNEAVPNGADRIVTIFEEQARHRMSLEKVAVGRQTFQSQLGQWFALILGLSTVGCGTWCILEGHDWAGVGLSTSGLITLGVAFLKGKESQKKDLEEKAFSKK</sequence>
<accession>A0A1P9X2T0</accession>
<evidence type="ECO:0000313" key="2">
    <source>
        <dbReference type="EMBL" id="AQG81937.1"/>
    </source>
</evidence>
<protein>
    <recommendedName>
        <fullName evidence="4">DUF2335 domain-containing protein</fullName>
    </recommendedName>
</protein>
<organism evidence="2 3">
    <name type="scientific">Spirosoma montaniterrae</name>
    <dbReference type="NCBI Taxonomy" id="1178516"/>
    <lineage>
        <taxon>Bacteria</taxon>
        <taxon>Pseudomonadati</taxon>
        <taxon>Bacteroidota</taxon>
        <taxon>Cytophagia</taxon>
        <taxon>Cytophagales</taxon>
        <taxon>Cytophagaceae</taxon>
        <taxon>Spirosoma</taxon>
    </lineage>
</organism>
<dbReference type="RefSeq" id="WP_077133415.1">
    <property type="nucleotide sequence ID" value="NZ_CP014263.1"/>
</dbReference>
<evidence type="ECO:0008006" key="4">
    <source>
        <dbReference type="Google" id="ProtNLM"/>
    </source>
</evidence>
<dbReference type="KEGG" id="smon:AWR27_23155"/>
<feature type="transmembrane region" description="Helical" evidence="1">
    <location>
        <begin position="107"/>
        <end position="124"/>
    </location>
</feature>
<name>A0A1P9X2T0_9BACT</name>
<keyword evidence="1" id="KW-0812">Transmembrane</keyword>
<keyword evidence="1" id="KW-1133">Transmembrane helix</keyword>
<dbReference type="InterPro" id="IPR019284">
    <property type="entry name" value="RP532"/>
</dbReference>
<gene>
    <name evidence="2" type="ORF">AWR27_23155</name>
</gene>
<proteinExistence type="predicted"/>
<dbReference type="STRING" id="1178516.AWR27_23155"/>
<feature type="transmembrane region" description="Helical" evidence="1">
    <location>
        <begin position="130"/>
        <end position="148"/>
    </location>
</feature>
<dbReference type="Pfam" id="PF10097">
    <property type="entry name" value="DUF2335"/>
    <property type="match status" value="1"/>
</dbReference>
<keyword evidence="1" id="KW-0472">Membrane</keyword>
<dbReference type="Proteomes" id="UP000187941">
    <property type="component" value="Chromosome"/>
</dbReference>
<keyword evidence="3" id="KW-1185">Reference proteome</keyword>
<evidence type="ECO:0000313" key="3">
    <source>
        <dbReference type="Proteomes" id="UP000187941"/>
    </source>
</evidence>
<evidence type="ECO:0000256" key="1">
    <source>
        <dbReference type="SAM" id="Phobius"/>
    </source>
</evidence>
<dbReference type="AlphaFoldDB" id="A0A1P9X2T0"/>